<proteinExistence type="predicted"/>
<name>A0A1Y1Z888_9FUNG</name>
<evidence type="ECO:0000313" key="2">
    <source>
        <dbReference type="EMBL" id="ORY06324.1"/>
    </source>
</evidence>
<dbReference type="InParanoid" id="A0A1Y1Z888"/>
<dbReference type="Proteomes" id="UP000193498">
    <property type="component" value="Unassembled WGS sequence"/>
</dbReference>
<protein>
    <submittedName>
        <fullName evidence="2">Uncharacterized protein</fullName>
    </submittedName>
</protein>
<organism evidence="2 3">
    <name type="scientific">Basidiobolus meristosporus CBS 931.73</name>
    <dbReference type="NCBI Taxonomy" id="1314790"/>
    <lineage>
        <taxon>Eukaryota</taxon>
        <taxon>Fungi</taxon>
        <taxon>Fungi incertae sedis</taxon>
        <taxon>Zoopagomycota</taxon>
        <taxon>Entomophthoromycotina</taxon>
        <taxon>Basidiobolomycetes</taxon>
        <taxon>Basidiobolales</taxon>
        <taxon>Basidiobolaceae</taxon>
        <taxon>Basidiobolus</taxon>
    </lineage>
</organism>
<sequence>MREASGFEEIVNSKAKPLKDSSSGSPDVDKDTELAQMLQQEESRYSTRKKRQPVSYANELDSEIEELLKPVKKAKKHKKDVRASKKKESSPPAKAEPTHCENIRSMDFILRDSFVRFLKTHKLERTQEALGIAKDQDPTKANIFQEIFQWEDCLSTDLSATFSGASLARFREETCDILDRNPDLALKE</sequence>
<reference evidence="2 3" key="1">
    <citation type="submission" date="2016-07" db="EMBL/GenBank/DDBJ databases">
        <title>Pervasive Adenine N6-methylation of Active Genes in Fungi.</title>
        <authorList>
            <consortium name="DOE Joint Genome Institute"/>
            <person name="Mondo S.J."/>
            <person name="Dannebaum R.O."/>
            <person name="Kuo R.C."/>
            <person name="Labutti K."/>
            <person name="Haridas S."/>
            <person name="Kuo A."/>
            <person name="Salamov A."/>
            <person name="Ahrendt S.R."/>
            <person name="Lipzen A."/>
            <person name="Sullivan W."/>
            <person name="Andreopoulos W.B."/>
            <person name="Clum A."/>
            <person name="Lindquist E."/>
            <person name="Daum C."/>
            <person name="Ramamoorthy G.K."/>
            <person name="Gryganskyi A."/>
            <person name="Culley D."/>
            <person name="Magnuson J.K."/>
            <person name="James T.Y."/>
            <person name="O'Malley M.A."/>
            <person name="Stajich J.E."/>
            <person name="Spatafora J.W."/>
            <person name="Visel A."/>
            <person name="Grigoriev I.V."/>
        </authorList>
    </citation>
    <scope>NUCLEOTIDE SEQUENCE [LARGE SCALE GENOMIC DNA]</scope>
    <source>
        <strain evidence="2 3">CBS 931.73</strain>
    </source>
</reference>
<feature type="compositionally biased region" description="Basic residues" evidence="1">
    <location>
        <begin position="71"/>
        <end position="80"/>
    </location>
</feature>
<gene>
    <name evidence="2" type="ORF">K493DRAFT_310653</name>
</gene>
<feature type="region of interest" description="Disordered" evidence="1">
    <location>
        <begin position="71"/>
        <end position="99"/>
    </location>
</feature>
<keyword evidence="3" id="KW-1185">Reference proteome</keyword>
<feature type="region of interest" description="Disordered" evidence="1">
    <location>
        <begin position="1"/>
        <end position="59"/>
    </location>
</feature>
<dbReference type="EMBL" id="MCFE01000017">
    <property type="protein sequence ID" value="ORY06324.1"/>
    <property type="molecule type" value="Genomic_DNA"/>
</dbReference>
<evidence type="ECO:0000256" key="1">
    <source>
        <dbReference type="SAM" id="MobiDB-lite"/>
    </source>
</evidence>
<comment type="caution">
    <text evidence="2">The sequence shown here is derived from an EMBL/GenBank/DDBJ whole genome shotgun (WGS) entry which is preliminary data.</text>
</comment>
<evidence type="ECO:0000313" key="3">
    <source>
        <dbReference type="Proteomes" id="UP000193498"/>
    </source>
</evidence>
<dbReference type="AlphaFoldDB" id="A0A1Y1Z888"/>
<accession>A0A1Y1Z888</accession>